<evidence type="ECO:0000256" key="6">
    <source>
        <dbReference type="SAM" id="Phobius"/>
    </source>
</evidence>
<dbReference type="GO" id="GO:0070072">
    <property type="term" value="P:vacuolar proton-transporting V-type ATPase complex assembly"/>
    <property type="evidence" value="ECO:0007669"/>
    <property type="project" value="InterPro"/>
</dbReference>
<dbReference type="GO" id="GO:0005789">
    <property type="term" value="C:endoplasmic reticulum membrane"/>
    <property type="evidence" value="ECO:0007669"/>
    <property type="project" value="UniProtKB-SubCell"/>
</dbReference>
<evidence type="ECO:0000313" key="8">
    <source>
        <dbReference type="EMBL" id="GBN42562.1"/>
    </source>
</evidence>
<comment type="caution">
    <text evidence="7">The sequence shown here is derived from an EMBL/GenBank/DDBJ whole genome shotgun (WGS) entry which is preliminary data.</text>
</comment>
<evidence type="ECO:0000313" key="9">
    <source>
        <dbReference type="Proteomes" id="UP000499080"/>
    </source>
</evidence>
<evidence type="ECO:0000256" key="5">
    <source>
        <dbReference type="ARBA" id="ARBA00023136"/>
    </source>
</evidence>
<evidence type="ECO:0000256" key="3">
    <source>
        <dbReference type="ARBA" id="ARBA00022824"/>
    </source>
</evidence>
<name>A0A4Y2NTR2_ARAVE</name>
<evidence type="ECO:0000256" key="1">
    <source>
        <dbReference type="ARBA" id="ARBA00004477"/>
    </source>
</evidence>
<dbReference type="AlphaFoldDB" id="A0A4Y2NTR2"/>
<sequence length="178" mass="19748">MGLDDIMLVPSENSSDLKESLKKHIAVDGKTKKKGISIGNFLKLAQQEHFQEGSIHEILEECELFFCSAPPPPRNPELEERISKLKAEQANAEYRSMTKSLLPPDKSKSSLREDINTVSSQVIAIINFVLTVGGTFCFVYKAVEYALPHQNIPAQVLMALLSSIVVAVADIYFLLKTI</sequence>
<protein>
    <recommendedName>
        <fullName evidence="10">Transmembrane protein 199</fullName>
    </recommendedName>
</protein>
<dbReference type="OrthoDB" id="19981at2759"/>
<proteinExistence type="predicted"/>
<accession>A0A4Y2NTR2</accession>
<evidence type="ECO:0000256" key="2">
    <source>
        <dbReference type="ARBA" id="ARBA00022692"/>
    </source>
</evidence>
<keyword evidence="9" id="KW-1185">Reference proteome</keyword>
<evidence type="ECO:0000256" key="4">
    <source>
        <dbReference type="ARBA" id="ARBA00022989"/>
    </source>
</evidence>
<reference evidence="7 9" key="1">
    <citation type="journal article" date="2019" name="Sci. Rep.">
        <title>Orb-weaving spider Araneus ventricosus genome elucidates the spidroin gene catalogue.</title>
        <authorList>
            <person name="Kono N."/>
            <person name="Nakamura H."/>
            <person name="Ohtoshi R."/>
            <person name="Moran D.A.P."/>
            <person name="Shinohara A."/>
            <person name="Yoshida Y."/>
            <person name="Fujiwara M."/>
            <person name="Mori M."/>
            <person name="Tomita M."/>
            <person name="Arakawa K."/>
        </authorList>
    </citation>
    <scope>NUCLEOTIDE SEQUENCE [LARGE SCALE GENOMIC DNA]</scope>
</reference>
<keyword evidence="2 6" id="KW-0812">Transmembrane</keyword>
<dbReference type="PANTHER" id="PTHR31394">
    <property type="entry name" value="TRANSMEMBRANE PROTEIN 199"/>
    <property type="match status" value="1"/>
</dbReference>
<dbReference type="Proteomes" id="UP000499080">
    <property type="component" value="Unassembled WGS sequence"/>
</dbReference>
<gene>
    <name evidence="8" type="ORF">AVEN_114102_1</name>
    <name evidence="7" type="ORF">AVEN_41269_1</name>
</gene>
<evidence type="ECO:0000313" key="7">
    <source>
        <dbReference type="EMBL" id="GBN42404.1"/>
    </source>
</evidence>
<dbReference type="PANTHER" id="PTHR31394:SF1">
    <property type="entry name" value="TRANSMEMBRANE PROTEIN 199"/>
    <property type="match status" value="1"/>
</dbReference>
<dbReference type="EMBL" id="BGPR01009804">
    <property type="protein sequence ID" value="GBN42404.1"/>
    <property type="molecule type" value="Genomic_DNA"/>
</dbReference>
<feature type="transmembrane region" description="Helical" evidence="6">
    <location>
        <begin position="155"/>
        <end position="175"/>
    </location>
</feature>
<dbReference type="Pfam" id="PF11712">
    <property type="entry name" value="Vma12"/>
    <property type="match status" value="1"/>
</dbReference>
<dbReference type="InterPro" id="IPR021013">
    <property type="entry name" value="ATPase_Vma12"/>
</dbReference>
<comment type="subcellular location">
    <subcellularLocation>
        <location evidence="1">Endoplasmic reticulum membrane</location>
        <topology evidence="1">Multi-pass membrane protein</topology>
    </subcellularLocation>
</comment>
<evidence type="ECO:0008006" key="10">
    <source>
        <dbReference type="Google" id="ProtNLM"/>
    </source>
</evidence>
<dbReference type="EMBL" id="BGPR01009828">
    <property type="protein sequence ID" value="GBN42562.1"/>
    <property type="molecule type" value="Genomic_DNA"/>
</dbReference>
<keyword evidence="4 6" id="KW-1133">Transmembrane helix</keyword>
<organism evidence="7 9">
    <name type="scientific">Araneus ventricosus</name>
    <name type="common">Orbweaver spider</name>
    <name type="synonym">Epeira ventricosa</name>
    <dbReference type="NCBI Taxonomy" id="182803"/>
    <lineage>
        <taxon>Eukaryota</taxon>
        <taxon>Metazoa</taxon>
        <taxon>Ecdysozoa</taxon>
        <taxon>Arthropoda</taxon>
        <taxon>Chelicerata</taxon>
        <taxon>Arachnida</taxon>
        <taxon>Araneae</taxon>
        <taxon>Araneomorphae</taxon>
        <taxon>Entelegynae</taxon>
        <taxon>Araneoidea</taxon>
        <taxon>Araneidae</taxon>
        <taxon>Araneus</taxon>
    </lineage>
</organism>
<keyword evidence="3" id="KW-0256">Endoplasmic reticulum</keyword>
<feature type="transmembrane region" description="Helical" evidence="6">
    <location>
        <begin position="122"/>
        <end position="143"/>
    </location>
</feature>
<keyword evidence="5 6" id="KW-0472">Membrane</keyword>